<keyword evidence="2" id="KW-1185">Reference proteome</keyword>
<reference evidence="1 2" key="1">
    <citation type="journal article" date="2022" name="Genome Biol. Evol.">
        <title>The Spruce Budworm Genome: Reconstructing the Evolutionary History of Antifreeze Proteins.</title>
        <authorList>
            <person name="Beliveau C."/>
            <person name="Gagne P."/>
            <person name="Picq S."/>
            <person name="Vernygora O."/>
            <person name="Keeling C.I."/>
            <person name="Pinkney K."/>
            <person name="Doucet D."/>
            <person name="Wen F."/>
            <person name="Johnston J.S."/>
            <person name="Maaroufi H."/>
            <person name="Boyle B."/>
            <person name="Laroche J."/>
            <person name="Dewar K."/>
            <person name="Juretic N."/>
            <person name="Blackburn G."/>
            <person name="Nisole A."/>
            <person name="Brunet B."/>
            <person name="Brandao M."/>
            <person name="Lumley L."/>
            <person name="Duan J."/>
            <person name="Quan G."/>
            <person name="Lucarotti C.J."/>
            <person name="Roe A.D."/>
            <person name="Sperling F.A.H."/>
            <person name="Levesque R.C."/>
            <person name="Cusson M."/>
        </authorList>
    </citation>
    <scope>NUCLEOTIDE SEQUENCE [LARGE SCALE GENOMIC DNA]</scope>
    <source>
        <strain evidence="1">Glfc:IPQL:Cfum</strain>
    </source>
</reference>
<dbReference type="EMBL" id="CM046104">
    <property type="protein sequence ID" value="KAI8424476.1"/>
    <property type="molecule type" value="Genomic_DNA"/>
</dbReference>
<dbReference type="Proteomes" id="UP001064048">
    <property type="component" value="Chromosome 4"/>
</dbReference>
<organism evidence="1 2">
    <name type="scientific">Choristoneura fumiferana</name>
    <name type="common">Spruce budworm moth</name>
    <name type="synonym">Archips fumiferana</name>
    <dbReference type="NCBI Taxonomy" id="7141"/>
    <lineage>
        <taxon>Eukaryota</taxon>
        <taxon>Metazoa</taxon>
        <taxon>Ecdysozoa</taxon>
        <taxon>Arthropoda</taxon>
        <taxon>Hexapoda</taxon>
        <taxon>Insecta</taxon>
        <taxon>Pterygota</taxon>
        <taxon>Neoptera</taxon>
        <taxon>Endopterygota</taxon>
        <taxon>Lepidoptera</taxon>
        <taxon>Glossata</taxon>
        <taxon>Ditrysia</taxon>
        <taxon>Tortricoidea</taxon>
        <taxon>Tortricidae</taxon>
        <taxon>Tortricinae</taxon>
        <taxon>Choristoneura</taxon>
    </lineage>
</organism>
<comment type="caution">
    <text evidence="1">The sequence shown here is derived from an EMBL/GenBank/DDBJ whole genome shotgun (WGS) entry which is preliminary data.</text>
</comment>
<proteinExistence type="predicted"/>
<gene>
    <name evidence="1" type="ORF">MSG28_002948</name>
</gene>
<protein>
    <submittedName>
        <fullName evidence="1">Uncharacterized protein</fullName>
    </submittedName>
</protein>
<evidence type="ECO:0000313" key="2">
    <source>
        <dbReference type="Proteomes" id="UP001064048"/>
    </source>
</evidence>
<accession>A0ACC0JK03</accession>
<evidence type="ECO:0000313" key="1">
    <source>
        <dbReference type="EMBL" id="KAI8424476.1"/>
    </source>
</evidence>
<name>A0ACC0JK03_CHOFU</name>
<sequence length="85" mass="9554">MSDNKEPQFMFPPNIVDEGTSGDMVAREGQDVSLSCMAEGRPLPRILWRREDGTNIQLRDETGELHKAAFPNGLCDTDLQDMFPN</sequence>